<reference evidence="2 3" key="1">
    <citation type="submission" date="2023-07" db="EMBL/GenBank/DDBJ databases">
        <title>Genomic Encyclopedia of Type Strains, Phase IV (KMG-IV): sequencing the most valuable type-strain genomes for metagenomic binning, comparative biology and taxonomic classification.</title>
        <authorList>
            <person name="Goeker M."/>
        </authorList>
    </citation>
    <scope>NUCLEOTIDE SEQUENCE [LARGE SCALE GENOMIC DNA]</scope>
    <source>
        <strain evidence="2 3">DSM 19619</strain>
    </source>
</reference>
<dbReference type="Proteomes" id="UP001242480">
    <property type="component" value="Unassembled WGS sequence"/>
</dbReference>
<sequence>MLRKTIKLLHSVENIVFIISNTQNNLSGLSREIEGLNLRIHERDVEEIIGVVGRYFDAECRFLFITNPDIGHVPQVVGNSRGYIIEHNTETWHGNTAAWQFIIRQFFGYYDDIADSRAMDRLDYLVEQHEGLRRQHASLRRRHRALRERLNDSASTPRQAAERPPDQLPVAATALRRVKSAIEGLRWKERPKVAMTAGGEWSASLEWDGETGDAPSNGSQG</sequence>
<dbReference type="EMBL" id="JAUSVX010000013">
    <property type="protein sequence ID" value="MDQ0472669.1"/>
    <property type="molecule type" value="Genomic_DNA"/>
</dbReference>
<protein>
    <submittedName>
        <fullName evidence="2">Uncharacterized protein</fullName>
    </submittedName>
</protein>
<evidence type="ECO:0000313" key="2">
    <source>
        <dbReference type="EMBL" id="MDQ0472669.1"/>
    </source>
</evidence>
<proteinExistence type="predicted"/>
<keyword evidence="3" id="KW-1185">Reference proteome</keyword>
<evidence type="ECO:0000313" key="3">
    <source>
        <dbReference type="Proteomes" id="UP001242480"/>
    </source>
</evidence>
<name>A0ABU0JEG4_9HYPH</name>
<gene>
    <name evidence="2" type="ORF">QO011_005699</name>
</gene>
<comment type="caution">
    <text evidence="2">The sequence shown here is derived from an EMBL/GenBank/DDBJ whole genome shotgun (WGS) entry which is preliminary data.</text>
</comment>
<feature type="region of interest" description="Disordered" evidence="1">
    <location>
        <begin position="198"/>
        <end position="221"/>
    </location>
</feature>
<feature type="region of interest" description="Disordered" evidence="1">
    <location>
        <begin position="147"/>
        <end position="168"/>
    </location>
</feature>
<evidence type="ECO:0000256" key="1">
    <source>
        <dbReference type="SAM" id="MobiDB-lite"/>
    </source>
</evidence>
<accession>A0ABU0JEG4</accession>
<organism evidence="2 3">
    <name type="scientific">Labrys wisconsinensis</name>
    <dbReference type="NCBI Taxonomy" id="425677"/>
    <lineage>
        <taxon>Bacteria</taxon>
        <taxon>Pseudomonadati</taxon>
        <taxon>Pseudomonadota</taxon>
        <taxon>Alphaproteobacteria</taxon>
        <taxon>Hyphomicrobiales</taxon>
        <taxon>Xanthobacteraceae</taxon>
        <taxon>Labrys</taxon>
    </lineage>
</organism>